<dbReference type="EMBL" id="CP001715">
    <property type="protein sequence ID" value="ACV35215.1"/>
    <property type="molecule type" value="Genomic_DNA"/>
</dbReference>
<dbReference type="AlphaFoldDB" id="C7RLW6"/>
<gene>
    <name evidence="2" type="ordered locus">CAP2UW1_1918</name>
</gene>
<dbReference type="OrthoDB" id="9970109at2"/>
<organism evidence="2">
    <name type="scientific">Accumulibacter regalis</name>
    <dbReference type="NCBI Taxonomy" id="522306"/>
    <lineage>
        <taxon>Bacteria</taxon>
        <taxon>Pseudomonadati</taxon>
        <taxon>Pseudomonadota</taxon>
        <taxon>Betaproteobacteria</taxon>
        <taxon>Candidatus Accumulibacter</taxon>
    </lineage>
</organism>
<accession>C7RLW6</accession>
<dbReference type="KEGG" id="app:CAP2UW1_1918"/>
<proteinExistence type="predicted"/>
<dbReference type="STRING" id="522306.CAP2UW1_1918"/>
<protein>
    <submittedName>
        <fullName evidence="2">Uncharacterized protein</fullName>
    </submittedName>
</protein>
<evidence type="ECO:0000313" key="2">
    <source>
        <dbReference type="EMBL" id="ACV35215.1"/>
    </source>
</evidence>
<dbReference type="HOGENOM" id="CLU_1648401_0_0_4"/>
<name>C7RLW6_ACCRE</name>
<reference evidence="2" key="1">
    <citation type="submission" date="2009-08" db="EMBL/GenBank/DDBJ databases">
        <authorList>
            <consortium name="US DOE Joint Genome Institute"/>
            <person name="Lucas S."/>
            <person name="Copeland A."/>
            <person name="Lapidus A."/>
            <person name="Glavina del Rio T."/>
            <person name="Dalin E."/>
            <person name="Tice H."/>
            <person name="Bruce D."/>
            <person name="Barry K."/>
            <person name="Pitluck S."/>
            <person name="Lowry S."/>
            <person name="Larimer F."/>
            <person name="Land M."/>
            <person name="Hauser L."/>
            <person name="Kyrpides N."/>
            <person name="Ivanova N."/>
            <person name="McMahon K.D."/>
            <person name="Hugenholtz P."/>
        </authorList>
    </citation>
    <scope>NUCLEOTIDE SEQUENCE</scope>
    <source>
        <strain evidence="2">UW-1</strain>
    </source>
</reference>
<feature type="region of interest" description="Disordered" evidence="1">
    <location>
        <begin position="56"/>
        <end position="76"/>
    </location>
</feature>
<evidence type="ECO:0000256" key="1">
    <source>
        <dbReference type="SAM" id="MobiDB-lite"/>
    </source>
</evidence>
<reference evidence="2" key="2">
    <citation type="submission" date="2009-09" db="EMBL/GenBank/DDBJ databases">
        <title>Complete sequence of chromosome of Candidatus Accumulibacter phosphatis clade IIA str. UW-1.</title>
        <authorList>
            <consortium name="US DOE Joint Genome Institute"/>
            <person name="Martin H.G."/>
            <person name="Ivanova N."/>
            <person name="Kunin V."/>
            <person name="Warnecke F."/>
            <person name="Barry K."/>
            <person name="He S."/>
            <person name="Salamov A."/>
            <person name="Szeto E."/>
            <person name="Dalin E."/>
            <person name="Pangilinan J.L."/>
            <person name="Lapidus A."/>
            <person name="Lowry S."/>
            <person name="Kyrpides N.C."/>
            <person name="McMahon K.D."/>
            <person name="Hugenholtz P."/>
        </authorList>
    </citation>
    <scope>NUCLEOTIDE SEQUENCE [LARGE SCALE GENOMIC DNA]</scope>
    <source>
        <strain evidence="2">UW-1</strain>
    </source>
</reference>
<sequence length="160" mass="17260">MSTLALTRSDFSDKFANIQSYITPAALDLINRSETLKEAVRRYQDDDKTADAVLDTSKEPNAATHRPRREGSGNEDFITVGKDTLGNSIDLVRVLSHELGHHAVEGIDGIVTNGRNLAAAGRNFDALVDSCLLSEGYAALATARVAKELLDRGLTGADQF</sequence>